<organism evidence="1 2">
    <name type="scientific">Neoaquamicrobium microcysteis</name>
    <dbReference type="NCBI Taxonomy" id="2682781"/>
    <lineage>
        <taxon>Bacteria</taxon>
        <taxon>Pseudomonadati</taxon>
        <taxon>Pseudomonadota</taxon>
        <taxon>Alphaproteobacteria</taxon>
        <taxon>Hyphomicrobiales</taxon>
        <taxon>Phyllobacteriaceae</taxon>
        <taxon>Neoaquamicrobium</taxon>
    </lineage>
</organism>
<evidence type="ECO:0008006" key="3">
    <source>
        <dbReference type="Google" id="ProtNLM"/>
    </source>
</evidence>
<reference evidence="1 2" key="2">
    <citation type="submission" date="2019-09" db="EMBL/GenBank/DDBJ databases">
        <title>Mesorhizobium sp. MaA-C15 isolated from Microcystis aeruginosa.</title>
        <authorList>
            <person name="Jeong S.E."/>
            <person name="Jin H.M."/>
            <person name="Jeon C.O."/>
        </authorList>
    </citation>
    <scope>NUCLEOTIDE SEQUENCE [LARGE SCALE GENOMIC DNA]</scope>
    <source>
        <strain evidence="1 2">MaA-C15</strain>
    </source>
</reference>
<gene>
    <name evidence="1" type="ORF">FY036_11365</name>
</gene>
<protein>
    <recommendedName>
        <fullName evidence="3">DUF465 domain-containing protein</fullName>
    </recommendedName>
</protein>
<name>A0A5D4H102_9HYPH</name>
<sequence length="65" mass="7554">MSSTLALDTAYSDYDLWRAHKSLDDELYKLEREHRPIPIDVLYARRILSVARTKRAEGHATGRHS</sequence>
<dbReference type="EMBL" id="VSZS01000062">
    <property type="protein sequence ID" value="TYR32520.1"/>
    <property type="molecule type" value="Genomic_DNA"/>
</dbReference>
<evidence type="ECO:0000313" key="1">
    <source>
        <dbReference type="EMBL" id="TYR32520.1"/>
    </source>
</evidence>
<keyword evidence="2" id="KW-1185">Reference proteome</keyword>
<dbReference type="AlphaFoldDB" id="A0A5D4H102"/>
<evidence type="ECO:0000313" key="2">
    <source>
        <dbReference type="Proteomes" id="UP000323258"/>
    </source>
</evidence>
<comment type="caution">
    <text evidence="1">The sequence shown here is derived from an EMBL/GenBank/DDBJ whole genome shotgun (WGS) entry which is preliminary data.</text>
</comment>
<dbReference type="Proteomes" id="UP000323258">
    <property type="component" value="Unassembled WGS sequence"/>
</dbReference>
<dbReference type="OrthoDB" id="8087291at2"/>
<proteinExistence type="predicted"/>
<reference evidence="1 2" key="1">
    <citation type="submission" date="2019-08" db="EMBL/GenBank/DDBJ databases">
        <authorList>
            <person name="Seo Y.L."/>
        </authorList>
    </citation>
    <scope>NUCLEOTIDE SEQUENCE [LARGE SCALE GENOMIC DNA]</scope>
    <source>
        <strain evidence="1 2">MaA-C15</strain>
    </source>
</reference>
<accession>A0A5D4H102</accession>